<keyword evidence="1" id="KW-0472">Membrane</keyword>
<organism evidence="2 3">
    <name type="scientific">Actinocorallia herbida</name>
    <dbReference type="NCBI Taxonomy" id="58109"/>
    <lineage>
        <taxon>Bacteria</taxon>
        <taxon>Bacillati</taxon>
        <taxon>Actinomycetota</taxon>
        <taxon>Actinomycetes</taxon>
        <taxon>Streptosporangiales</taxon>
        <taxon>Thermomonosporaceae</taxon>
        <taxon>Actinocorallia</taxon>
    </lineage>
</organism>
<keyword evidence="3" id="KW-1185">Reference proteome</keyword>
<name>A0A3N1D9J3_9ACTN</name>
<dbReference type="AlphaFoldDB" id="A0A3N1D9J3"/>
<dbReference type="OrthoDB" id="3474462at2"/>
<protein>
    <recommendedName>
        <fullName evidence="4">DUF4190 domain-containing protein</fullName>
    </recommendedName>
</protein>
<gene>
    <name evidence="2" type="ORF">EDD29_7884</name>
</gene>
<keyword evidence="1" id="KW-1133">Transmembrane helix</keyword>
<evidence type="ECO:0000256" key="1">
    <source>
        <dbReference type="SAM" id="Phobius"/>
    </source>
</evidence>
<evidence type="ECO:0008006" key="4">
    <source>
        <dbReference type="Google" id="ProtNLM"/>
    </source>
</evidence>
<comment type="caution">
    <text evidence="2">The sequence shown here is derived from an EMBL/GenBank/DDBJ whole genome shotgun (WGS) entry which is preliminary data.</text>
</comment>
<accession>A0A3N1D9J3</accession>
<keyword evidence="1" id="KW-0812">Transmembrane</keyword>
<proteinExistence type="predicted"/>
<feature type="transmembrane region" description="Helical" evidence="1">
    <location>
        <begin position="20"/>
        <end position="49"/>
    </location>
</feature>
<dbReference type="EMBL" id="RJKE01000001">
    <property type="protein sequence ID" value="ROO90166.1"/>
    <property type="molecule type" value="Genomic_DNA"/>
</dbReference>
<evidence type="ECO:0000313" key="2">
    <source>
        <dbReference type="EMBL" id="ROO90166.1"/>
    </source>
</evidence>
<dbReference type="Proteomes" id="UP000272400">
    <property type="component" value="Unassembled WGS sequence"/>
</dbReference>
<sequence length="144" mass="15532">MNEQGPATAETKSRAGLRTLWLGLGALILMVWFPPAGFILGVAAVVVAVRTRRAAKGTKTPGVIAGVVMGLIAVLFSAFSLTFSAFLYPELSGLAECQQTVNTETDKQNCKDLWVPKIESKFESVLHLPDGFLEKNDIDLGAYF</sequence>
<evidence type="ECO:0000313" key="3">
    <source>
        <dbReference type="Proteomes" id="UP000272400"/>
    </source>
</evidence>
<dbReference type="RefSeq" id="WP_123669156.1">
    <property type="nucleotide sequence ID" value="NZ_RJKE01000001.1"/>
</dbReference>
<feature type="transmembrane region" description="Helical" evidence="1">
    <location>
        <begin position="61"/>
        <end position="88"/>
    </location>
</feature>
<reference evidence="2 3" key="1">
    <citation type="submission" date="2018-11" db="EMBL/GenBank/DDBJ databases">
        <title>Sequencing the genomes of 1000 actinobacteria strains.</title>
        <authorList>
            <person name="Klenk H.-P."/>
        </authorList>
    </citation>
    <scope>NUCLEOTIDE SEQUENCE [LARGE SCALE GENOMIC DNA]</scope>
    <source>
        <strain evidence="2 3">DSM 44254</strain>
    </source>
</reference>